<comment type="similarity">
    <text evidence="2">Belongs to the GILT family.</text>
</comment>
<dbReference type="Pfam" id="PF03227">
    <property type="entry name" value="GILT"/>
    <property type="match status" value="1"/>
</dbReference>
<keyword evidence="6" id="KW-1133">Transmembrane helix</keyword>
<dbReference type="AlphaFoldDB" id="A0A433Q671"/>
<evidence type="ECO:0000256" key="6">
    <source>
        <dbReference type="SAM" id="Phobius"/>
    </source>
</evidence>
<gene>
    <name evidence="7" type="ORF">BC938DRAFT_472403</name>
</gene>
<keyword evidence="3" id="KW-0964">Secreted</keyword>
<evidence type="ECO:0000313" key="8">
    <source>
        <dbReference type="Proteomes" id="UP000274822"/>
    </source>
</evidence>
<comment type="subcellular location">
    <subcellularLocation>
        <location evidence="1">Secreted</location>
    </subcellularLocation>
</comment>
<dbReference type="Proteomes" id="UP000274822">
    <property type="component" value="Unassembled WGS sequence"/>
</dbReference>
<keyword evidence="6" id="KW-0812">Transmembrane</keyword>
<dbReference type="PANTHER" id="PTHR13234">
    <property type="entry name" value="GAMMA-INTERFERON INDUCIBLE LYSOSOMAL THIOL REDUCTASE GILT"/>
    <property type="match status" value="1"/>
</dbReference>
<accession>A0A433Q671</accession>
<keyword evidence="5" id="KW-0325">Glycoprotein</keyword>
<name>A0A433Q671_9FUNG</name>
<evidence type="ECO:0000256" key="4">
    <source>
        <dbReference type="ARBA" id="ARBA00022729"/>
    </source>
</evidence>
<dbReference type="GO" id="GO:0016671">
    <property type="term" value="F:oxidoreductase activity, acting on a sulfur group of donors, disulfide as acceptor"/>
    <property type="evidence" value="ECO:0007669"/>
    <property type="project" value="InterPro"/>
</dbReference>
<protein>
    <submittedName>
        <fullName evidence="7">Uncharacterized protein</fullName>
    </submittedName>
</protein>
<keyword evidence="8" id="KW-1185">Reference proteome</keyword>
<feature type="transmembrane region" description="Helical" evidence="6">
    <location>
        <begin position="41"/>
        <end position="64"/>
    </location>
</feature>
<keyword evidence="4" id="KW-0732">Signal</keyword>
<evidence type="ECO:0000256" key="1">
    <source>
        <dbReference type="ARBA" id="ARBA00004613"/>
    </source>
</evidence>
<proteinExistence type="inferred from homology"/>
<evidence type="ECO:0000256" key="3">
    <source>
        <dbReference type="ARBA" id="ARBA00022525"/>
    </source>
</evidence>
<feature type="non-terminal residue" evidence="7">
    <location>
        <position position="1"/>
    </location>
</feature>
<keyword evidence="6" id="KW-0472">Membrane</keyword>
<evidence type="ECO:0000256" key="2">
    <source>
        <dbReference type="ARBA" id="ARBA00005679"/>
    </source>
</evidence>
<sequence length="269" mass="29739">NDIDEKGACALAQVYSIPSSHNLHTLACVAFTSHPMKSFPATLLVMIFLASTAIILLATTSAVSDPHQNPIRLKQPVPVGLFVMSKCPDTVFCEHVFQAVLCNVSVPTTLDVNYLGEVDPAEKPFGALCKHGPLECLGNAQELCFRSVYPDVRDWFSFVSCLNRKFWQIGEDGYAEECGEYCGNMQPEARISDVKKTGKDYEPISDCIASGEGGELLRASIRKTESWGVNKSCTMFINNKLRCIHDGEWKDCDGGHKVDDFVRDIEEAY</sequence>
<organism evidence="7 8">
    <name type="scientific">Jimgerdemannia flammicorona</name>
    <dbReference type="NCBI Taxonomy" id="994334"/>
    <lineage>
        <taxon>Eukaryota</taxon>
        <taxon>Fungi</taxon>
        <taxon>Fungi incertae sedis</taxon>
        <taxon>Mucoromycota</taxon>
        <taxon>Mucoromycotina</taxon>
        <taxon>Endogonomycetes</taxon>
        <taxon>Endogonales</taxon>
        <taxon>Endogonaceae</taxon>
        <taxon>Jimgerdemannia</taxon>
    </lineage>
</organism>
<reference evidence="7 8" key="1">
    <citation type="journal article" date="2018" name="New Phytol.">
        <title>Phylogenomics of Endogonaceae and evolution of mycorrhizas within Mucoromycota.</title>
        <authorList>
            <person name="Chang Y."/>
            <person name="Desiro A."/>
            <person name="Na H."/>
            <person name="Sandor L."/>
            <person name="Lipzen A."/>
            <person name="Clum A."/>
            <person name="Barry K."/>
            <person name="Grigoriev I.V."/>
            <person name="Martin F.M."/>
            <person name="Stajich J.E."/>
            <person name="Smith M.E."/>
            <person name="Bonito G."/>
            <person name="Spatafora J.W."/>
        </authorList>
    </citation>
    <scope>NUCLEOTIDE SEQUENCE [LARGE SCALE GENOMIC DNA]</scope>
    <source>
        <strain evidence="7 8">AD002</strain>
    </source>
</reference>
<comment type="caution">
    <text evidence="7">The sequence shown here is derived from an EMBL/GenBank/DDBJ whole genome shotgun (WGS) entry which is preliminary data.</text>
</comment>
<dbReference type="PANTHER" id="PTHR13234:SF8">
    <property type="entry name" value="GAMMA-INTERFERON-INDUCIBLE LYSOSOMAL THIOL REDUCTASE"/>
    <property type="match status" value="1"/>
</dbReference>
<dbReference type="InterPro" id="IPR004911">
    <property type="entry name" value="Interferon-induced_GILT"/>
</dbReference>
<dbReference type="GO" id="GO:0005576">
    <property type="term" value="C:extracellular region"/>
    <property type="evidence" value="ECO:0007669"/>
    <property type="project" value="UniProtKB-SubCell"/>
</dbReference>
<evidence type="ECO:0000313" key="7">
    <source>
        <dbReference type="EMBL" id="RUS25267.1"/>
    </source>
</evidence>
<evidence type="ECO:0000256" key="5">
    <source>
        <dbReference type="ARBA" id="ARBA00023180"/>
    </source>
</evidence>
<dbReference type="EMBL" id="RBNJ01013453">
    <property type="protein sequence ID" value="RUS25267.1"/>
    <property type="molecule type" value="Genomic_DNA"/>
</dbReference>